<accession>A0A915HVX3</accession>
<proteinExistence type="predicted"/>
<name>A0A915HVX3_ROMCU</name>
<dbReference type="Proteomes" id="UP000887565">
    <property type="component" value="Unplaced"/>
</dbReference>
<evidence type="ECO:0000313" key="2">
    <source>
        <dbReference type="WBParaSite" id="nRc.2.0.1.t05935-RA"/>
    </source>
</evidence>
<keyword evidence="1" id="KW-1185">Reference proteome</keyword>
<protein>
    <submittedName>
        <fullName evidence="2">Uncharacterized protein</fullName>
    </submittedName>
</protein>
<organism evidence="1 2">
    <name type="scientific">Romanomermis culicivorax</name>
    <name type="common">Nematode worm</name>
    <dbReference type="NCBI Taxonomy" id="13658"/>
    <lineage>
        <taxon>Eukaryota</taxon>
        <taxon>Metazoa</taxon>
        <taxon>Ecdysozoa</taxon>
        <taxon>Nematoda</taxon>
        <taxon>Enoplea</taxon>
        <taxon>Dorylaimia</taxon>
        <taxon>Mermithida</taxon>
        <taxon>Mermithoidea</taxon>
        <taxon>Mermithidae</taxon>
        <taxon>Romanomermis</taxon>
    </lineage>
</organism>
<dbReference type="AlphaFoldDB" id="A0A915HVX3"/>
<sequence length="125" mass="13730">MEDLDSIDATELFGPKTRNLAQDESGDVEGNRQLGFMIMCALVFGEVLVNGQGDVCCLDVDCHCKANSNVTEKVDEDYLMQGTRREELDIRLGEFGGPSLGCKKSDVLSAVGRDTILFQPIWPEV</sequence>
<dbReference type="WBParaSite" id="nRc.2.0.1.t05935-RA">
    <property type="protein sequence ID" value="nRc.2.0.1.t05935-RA"/>
    <property type="gene ID" value="nRc.2.0.1.g05935"/>
</dbReference>
<reference evidence="2" key="1">
    <citation type="submission" date="2022-11" db="UniProtKB">
        <authorList>
            <consortium name="WormBaseParasite"/>
        </authorList>
    </citation>
    <scope>IDENTIFICATION</scope>
</reference>
<evidence type="ECO:0000313" key="1">
    <source>
        <dbReference type="Proteomes" id="UP000887565"/>
    </source>
</evidence>